<keyword evidence="11" id="KW-1185">Reference proteome</keyword>
<organism evidence="10 11">
    <name type="scientific">Fusarium beomiforme</name>
    <dbReference type="NCBI Taxonomy" id="44412"/>
    <lineage>
        <taxon>Eukaryota</taxon>
        <taxon>Fungi</taxon>
        <taxon>Dikarya</taxon>
        <taxon>Ascomycota</taxon>
        <taxon>Pezizomycotina</taxon>
        <taxon>Sordariomycetes</taxon>
        <taxon>Hypocreomycetidae</taxon>
        <taxon>Hypocreales</taxon>
        <taxon>Nectriaceae</taxon>
        <taxon>Fusarium</taxon>
        <taxon>Fusarium burgessii species complex</taxon>
    </lineage>
</organism>
<dbReference type="PRINTS" id="PR00385">
    <property type="entry name" value="P450"/>
</dbReference>
<dbReference type="GO" id="GO:0020037">
    <property type="term" value="F:heme binding"/>
    <property type="evidence" value="ECO:0007669"/>
    <property type="project" value="InterPro"/>
</dbReference>
<keyword evidence="7 9" id="KW-0503">Monooxygenase</keyword>
<evidence type="ECO:0000313" key="10">
    <source>
        <dbReference type="EMBL" id="KAF4341566.1"/>
    </source>
</evidence>
<evidence type="ECO:0000256" key="8">
    <source>
        <dbReference type="PIRSR" id="PIRSR602403-1"/>
    </source>
</evidence>
<comment type="similarity">
    <text evidence="2 9">Belongs to the cytochrome P450 family.</text>
</comment>
<name>A0A9P5AN12_9HYPO</name>
<dbReference type="PANTHER" id="PTHR46206">
    <property type="entry name" value="CYTOCHROME P450"/>
    <property type="match status" value="1"/>
</dbReference>
<evidence type="ECO:0000256" key="3">
    <source>
        <dbReference type="ARBA" id="ARBA00022617"/>
    </source>
</evidence>
<dbReference type="GO" id="GO:0004497">
    <property type="term" value="F:monooxygenase activity"/>
    <property type="evidence" value="ECO:0007669"/>
    <property type="project" value="UniProtKB-KW"/>
</dbReference>
<sequence length="480" mass="55032">MSSFLPYLMVNGKKPGEFSSVRAKKDFMVGARQLIAKGLALSPDKPFRIIGDVGELFILQPKYAHELRNSDKVSFTKAAYKWFYAHLPGFEGFREGTNESHIMKLVARHQLTHQLTLVTGAVSEECSLVLKDVYTDDPEWHDITAKEENIKLMARITSRVFLGKEMCRNPHWLRITSTYSVIAFKAVEELRLWPSWLRPVIQWFMPHCTQARALVQEARDLINPLLKRRRKEKTEALRTGEKVTYNDAVEWLEQIANDTGALYDPACAQLSLSVAALHSTTDFFTQVMFDIAQNPELIEPMREEIISVLGQQGWSKNSLYNLKLMDSVMKESQRLKPIAIASMRRFTTHDIKLSDGNILPKNKLALVSAHQQWDPAYYKDPERFDGYRFYYMRREPGKESKAQLVSATTDHMGFGYGVHACPGRFFASEEIKIALSHILLKYDFKAVGGSSMEPRKYGLNMNANPIAKLSVRRRREETKI</sequence>
<dbReference type="PRINTS" id="PR00465">
    <property type="entry name" value="EP450IV"/>
</dbReference>
<dbReference type="GO" id="GO:0005506">
    <property type="term" value="F:iron ion binding"/>
    <property type="evidence" value="ECO:0007669"/>
    <property type="project" value="InterPro"/>
</dbReference>
<keyword evidence="4 8" id="KW-0479">Metal-binding</keyword>
<reference evidence="10" key="1">
    <citation type="journal article" date="2017" name="Mycologia">
        <title>Fusarium algeriense, sp. nov., a novel toxigenic crown rot pathogen of durum wheat from Algeria is nested in the Fusarium burgessii species complex.</title>
        <authorList>
            <person name="Laraba I."/>
            <person name="Keddad A."/>
            <person name="Boureghda H."/>
            <person name="Abdallah N."/>
            <person name="Vaughan M.M."/>
            <person name="Proctor R.H."/>
            <person name="Busman M."/>
            <person name="O'Donnell K."/>
        </authorList>
    </citation>
    <scope>NUCLEOTIDE SEQUENCE</scope>
    <source>
        <strain evidence="10">NRRL 25174</strain>
    </source>
</reference>
<dbReference type="CDD" id="cd11041">
    <property type="entry name" value="CYP503A1-like"/>
    <property type="match status" value="1"/>
</dbReference>
<protein>
    <submittedName>
        <fullName evidence="10">Gibberellin cluster-GA14-synthase</fullName>
    </submittedName>
</protein>
<dbReference type="SUPFAM" id="SSF48264">
    <property type="entry name" value="Cytochrome P450"/>
    <property type="match status" value="1"/>
</dbReference>
<evidence type="ECO:0000256" key="9">
    <source>
        <dbReference type="RuleBase" id="RU000461"/>
    </source>
</evidence>
<dbReference type="PANTHER" id="PTHR46206:SF2">
    <property type="entry name" value="CYTOCHROME P450 MONOOXYGENASE AUSG-RELATED"/>
    <property type="match status" value="1"/>
</dbReference>
<evidence type="ECO:0000256" key="7">
    <source>
        <dbReference type="ARBA" id="ARBA00023033"/>
    </source>
</evidence>
<keyword evidence="5 9" id="KW-0560">Oxidoreductase</keyword>
<feature type="binding site" description="axial binding residue" evidence="8">
    <location>
        <position position="421"/>
    </location>
    <ligand>
        <name>heme</name>
        <dbReference type="ChEBI" id="CHEBI:30413"/>
    </ligand>
    <ligandPart>
        <name>Fe</name>
        <dbReference type="ChEBI" id="CHEBI:18248"/>
    </ligandPart>
</feature>
<keyword evidence="3 8" id="KW-0349">Heme</keyword>
<dbReference type="EMBL" id="PVQB02000188">
    <property type="protein sequence ID" value="KAF4341566.1"/>
    <property type="molecule type" value="Genomic_DNA"/>
</dbReference>
<dbReference type="Pfam" id="PF00067">
    <property type="entry name" value="p450"/>
    <property type="match status" value="1"/>
</dbReference>
<dbReference type="OrthoDB" id="1844152at2759"/>
<evidence type="ECO:0000256" key="5">
    <source>
        <dbReference type="ARBA" id="ARBA00023002"/>
    </source>
</evidence>
<dbReference type="Proteomes" id="UP000730481">
    <property type="component" value="Unassembled WGS sequence"/>
</dbReference>
<evidence type="ECO:0000256" key="1">
    <source>
        <dbReference type="ARBA" id="ARBA00001971"/>
    </source>
</evidence>
<evidence type="ECO:0000256" key="2">
    <source>
        <dbReference type="ARBA" id="ARBA00010617"/>
    </source>
</evidence>
<comment type="caution">
    <text evidence="10">The sequence shown here is derived from an EMBL/GenBank/DDBJ whole genome shotgun (WGS) entry which is preliminary data.</text>
</comment>
<dbReference type="GO" id="GO:0016705">
    <property type="term" value="F:oxidoreductase activity, acting on paired donors, with incorporation or reduction of molecular oxygen"/>
    <property type="evidence" value="ECO:0007669"/>
    <property type="project" value="InterPro"/>
</dbReference>
<comment type="cofactor">
    <cofactor evidence="1 8">
        <name>heme</name>
        <dbReference type="ChEBI" id="CHEBI:30413"/>
    </cofactor>
</comment>
<accession>A0A9P5AN12</accession>
<dbReference type="AlphaFoldDB" id="A0A9P5AN12"/>
<dbReference type="InterPro" id="IPR001128">
    <property type="entry name" value="Cyt_P450"/>
</dbReference>
<evidence type="ECO:0000313" key="11">
    <source>
        <dbReference type="Proteomes" id="UP000730481"/>
    </source>
</evidence>
<gene>
    <name evidence="10" type="ORF">FBEOM_4468</name>
</gene>
<dbReference type="Gene3D" id="1.10.630.10">
    <property type="entry name" value="Cytochrome P450"/>
    <property type="match status" value="1"/>
</dbReference>
<evidence type="ECO:0000256" key="6">
    <source>
        <dbReference type="ARBA" id="ARBA00023004"/>
    </source>
</evidence>
<dbReference type="InterPro" id="IPR017972">
    <property type="entry name" value="Cyt_P450_CS"/>
</dbReference>
<evidence type="ECO:0000256" key="4">
    <source>
        <dbReference type="ARBA" id="ARBA00022723"/>
    </source>
</evidence>
<dbReference type="InterPro" id="IPR002403">
    <property type="entry name" value="Cyt_P450_E_grp-IV"/>
</dbReference>
<reference evidence="10" key="2">
    <citation type="submission" date="2020-02" db="EMBL/GenBank/DDBJ databases">
        <title>Identification and distribution of gene clusters putatively required for synthesis of sphingolipid metabolism inhibitors in phylogenetically diverse species of the filamentous fungus Fusarium.</title>
        <authorList>
            <person name="Kim H.-S."/>
            <person name="Busman M."/>
            <person name="Brown D.W."/>
            <person name="Divon H."/>
            <person name="Uhlig S."/>
            <person name="Proctor R.H."/>
        </authorList>
    </citation>
    <scope>NUCLEOTIDE SEQUENCE</scope>
    <source>
        <strain evidence="10">NRRL 25174</strain>
    </source>
</reference>
<keyword evidence="6 8" id="KW-0408">Iron</keyword>
<proteinExistence type="inferred from homology"/>
<dbReference type="PROSITE" id="PS00086">
    <property type="entry name" value="CYTOCHROME_P450"/>
    <property type="match status" value="1"/>
</dbReference>
<dbReference type="InterPro" id="IPR036396">
    <property type="entry name" value="Cyt_P450_sf"/>
</dbReference>